<feature type="region of interest" description="Disordered" evidence="5">
    <location>
        <begin position="696"/>
        <end position="751"/>
    </location>
</feature>
<feature type="compositionally biased region" description="Acidic residues" evidence="5">
    <location>
        <begin position="799"/>
        <end position="816"/>
    </location>
</feature>
<dbReference type="GO" id="GO:0006364">
    <property type="term" value="P:rRNA processing"/>
    <property type="evidence" value="ECO:0007669"/>
    <property type="project" value="TreeGrafter"/>
</dbReference>
<feature type="region of interest" description="Disordered" evidence="5">
    <location>
        <begin position="629"/>
        <end position="671"/>
    </location>
</feature>
<dbReference type="Proteomes" id="UP001276659">
    <property type="component" value="Unassembled WGS sequence"/>
</dbReference>
<protein>
    <recommendedName>
        <fullName evidence="3">Pre-rRNA-processing protein RIX1</fullName>
    </recommendedName>
</protein>
<accession>A0AAD9Z3F2</accession>
<gene>
    <name evidence="7" type="ORF">OEA41_008620</name>
</gene>
<evidence type="ECO:0000313" key="8">
    <source>
        <dbReference type="Proteomes" id="UP001276659"/>
    </source>
</evidence>
<dbReference type="Gene3D" id="1.25.10.10">
    <property type="entry name" value="Leucine-rich Repeat Variant"/>
    <property type="match status" value="1"/>
</dbReference>
<proteinExistence type="inferred from homology"/>
<feature type="compositionally biased region" description="Low complexity" evidence="5">
    <location>
        <begin position="634"/>
        <end position="649"/>
    </location>
</feature>
<dbReference type="InterPro" id="IPR011989">
    <property type="entry name" value="ARM-like"/>
</dbReference>
<dbReference type="SUPFAM" id="SSF48371">
    <property type="entry name" value="ARM repeat"/>
    <property type="match status" value="1"/>
</dbReference>
<feature type="domain" description="Pre-rRNA-processing protein RIX1 N-terminal" evidence="6">
    <location>
        <begin position="12"/>
        <end position="215"/>
    </location>
</feature>
<keyword evidence="8" id="KW-1185">Reference proteome</keyword>
<evidence type="ECO:0000259" key="6">
    <source>
        <dbReference type="Pfam" id="PF08167"/>
    </source>
</evidence>
<dbReference type="PANTHER" id="PTHR34105:SF1">
    <property type="entry name" value="PROLINE-, GLUTAMIC ACID- AND LEUCINE-RICH PROTEIN 1"/>
    <property type="match status" value="1"/>
</dbReference>
<name>A0AAD9Z3F2_9LECA</name>
<dbReference type="GO" id="GO:0005634">
    <property type="term" value="C:nucleus"/>
    <property type="evidence" value="ECO:0007669"/>
    <property type="project" value="UniProtKB-SubCell"/>
</dbReference>
<evidence type="ECO:0000256" key="2">
    <source>
        <dbReference type="ARBA" id="ARBA00010511"/>
    </source>
</evidence>
<dbReference type="AlphaFoldDB" id="A0AAD9Z3F2"/>
<evidence type="ECO:0000313" key="7">
    <source>
        <dbReference type="EMBL" id="KAK3169237.1"/>
    </source>
</evidence>
<evidence type="ECO:0000256" key="5">
    <source>
        <dbReference type="SAM" id="MobiDB-lite"/>
    </source>
</evidence>
<dbReference type="InterPro" id="IPR012583">
    <property type="entry name" value="RIX1_N"/>
</dbReference>
<organism evidence="7 8">
    <name type="scientific">Lepraria neglecta</name>
    <dbReference type="NCBI Taxonomy" id="209136"/>
    <lineage>
        <taxon>Eukaryota</taxon>
        <taxon>Fungi</taxon>
        <taxon>Dikarya</taxon>
        <taxon>Ascomycota</taxon>
        <taxon>Pezizomycotina</taxon>
        <taxon>Lecanoromycetes</taxon>
        <taxon>OSLEUM clade</taxon>
        <taxon>Lecanoromycetidae</taxon>
        <taxon>Lecanorales</taxon>
        <taxon>Lecanorineae</taxon>
        <taxon>Stereocaulaceae</taxon>
        <taxon>Lepraria</taxon>
    </lineage>
</organism>
<reference evidence="7" key="1">
    <citation type="submission" date="2022-11" db="EMBL/GenBank/DDBJ databases">
        <title>Chromosomal genome sequence assembly and mating type (MAT) locus characterization of the leprose asexual lichenized fungus Lepraria neglecta (Nyl.) Erichsen.</title>
        <authorList>
            <person name="Allen J.L."/>
            <person name="Pfeffer B."/>
        </authorList>
    </citation>
    <scope>NUCLEOTIDE SEQUENCE</scope>
    <source>
        <strain evidence="7">Allen 5258</strain>
    </source>
</reference>
<comment type="subcellular location">
    <subcellularLocation>
        <location evidence="1">Nucleus</location>
    </subcellularLocation>
</comment>
<evidence type="ECO:0000256" key="4">
    <source>
        <dbReference type="ARBA" id="ARBA00023242"/>
    </source>
</evidence>
<sequence length="816" mass="88183">MAPYTATQAFIPLRVVTQRISNTPTKQLPHVAPILAATIADCRKAFHTPQSENLSKDGSENAILLHKLKTQLSALLQDKQPQARYAAVILIKATVEVGGWNVLQGAASWVRSLIGIMGRPHPLSTKKLCIITLTRMFLLTHEHQALVREITIPSLAGFTTACLNLAQGLGIQDSLLVVILQALSELIILHPTSFRPSVPQLQKLALSLIAPTPSDLGSEAAASPISTPVTDNARRLFVLFHVCGPRNTAGEEWARSLKTVLATTHRTADRVFRALIEDWRLSAENRVMQPIPASEVVSDQKPEPLALPSWTGIYAGIERLDGLLRTVQAFLATTTSAAVVLPVTNIMHLVDRILSALQPSSTRNSRIRPEIGRDEREGLGVGLPQLHVSAMGILSLMVSRMEGGFAAFSNTALEQVLWILENEREIEDVRMTAYRLVSQILSTFGPSLPKSSAVSLSRCVTLACADLLPPDKYSSQDGQACASHSKNASGINATSTNAGSYLKSVETQAKTSPAQQSVLATARELLPIAFTKLPKDFFSVAVRSQIDRTAILTNHKEAMLASVMNTATSKKGRKAAACILPLLARGYPEALEVETLLRPQMPLVQSRQKPEGMTMSDEDEELYAHEDHPSDIQNGFHRNGFGFNGNRNGQSDQIGSKDDILQSSTTSDGDMATIAEPPLVAQSTLTGLAEPKFTVSYTSSKRDREEDFNSTIQTGGSDVATLGSAGPTETGASSKRARLTMDQPPREHESIPAVDVQVLGAVVPQSSISEAVGATGAQFDVEQGSDESDFEMPTLYLEPDTDAEDDEDDDNDEDDD</sequence>
<comment type="similarity">
    <text evidence="2">Belongs to the RIX1/PELP1 family.</text>
</comment>
<dbReference type="Pfam" id="PF08167">
    <property type="entry name" value="RIX1"/>
    <property type="match status" value="1"/>
</dbReference>
<evidence type="ECO:0000256" key="1">
    <source>
        <dbReference type="ARBA" id="ARBA00004123"/>
    </source>
</evidence>
<comment type="caution">
    <text evidence="7">The sequence shown here is derived from an EMBL/GenBank/DDBJ whole genome shotgun (WGS) entry which is preliminary data.</text>
</comment>
<dbReference type="PANTHER" id="PTHR34105">
    <property type="entry name" value="PROLINE-, GLUTAMIC ACID- AND LEUCINE-RICH PROTEIN 1"/>
    <property type="match status" value="1"/>
</dbReference>
<evidence type="ECO:0000256" key="3">
    <source>
        <dbReference type="ARBA" id="ARBA00021502"/>
    </source>
</evidence>
<dbReference type="EMBL" id="JASNWA010000009">
    <property type="protein sequence ID" value="KAK3169237.1"/>
    <property type="molecule type" value="Genomic_DNA"/>
</dbReference>
<feature type="region of interest" description="Disordered" evidence="5">
    <location>
        <begin position="773"/>
        <end position="816"/>
    </location>
</feature>
<dbReference type="InterPro" id="IPR016024">
    <property type="entry name" value="ARM-type_fold"/>
</dbReference>
<keyword evidence="4" id="KW-0539">Nucleus</keyword>